<dbReference type="Proteomes" id="UP000271708">
    <property type="component" value="Chromosome"/>
</dbReference>
<evidence type="ECO:0000313" key="2">
    <source>
        <dbReference type="EMBL" id="QFQ30748.2"/>
    </source>
</evidence>
<accession>A0A5P8FN51</accession>
<reference evidence="2 3" key="1">
    <citation type="submission" date="2019-09" db="EMBL/GenBank/DDBJ databases">
        <title>Complete Genome Sequence of Janibacter melonis M714 with both human health impact and industrial applications.</title>
        <authorList>
            <person name="Jin M."/>
            <person name="Zhao Q.R."/>
        </authorList>
    </citation>
    <scope>NUCLEOTIDE SEQUENCE [LARGE SCALE GENOMIC DNA]</scope>
    <source>
        <strain evidence="2 3">M714</strain>
    </source>
</reference>
<evidence type="ECO:0000256" key="1">
    <source>
        <dbReference type="SAM" id="SignalP"/>
    </source>
</evidence>
<dbReference type="EMBL" id="CP044548">
    <property type="protein sequence ID" value="QFQ30748.2"/>
    <property type="molecule type" value="Genomic_DNA"/>
</dbReference>
<dbReference type="AlphaFoldDB" id="A0A5P8FN51"/>
<name>A0A5P8FN51_9MICO</name>
<keyword evidence="1" id="KW-0732">Signal</keyword>
<proteinExistence type="predicted"/>
<gene>
    <name evidence="2" type="ORF">EEW87_011225</name>
</gene>
<protein>
    <submittedName>
        <fullName evidence="2">Uncharacterized protein</fullName>
    </submittedName>
</protein>
<feature type="signal peptide" evidence="1">
    <location>
        <begin position="1"/>
        <end position="28"/>
    </location>
</feature>
<dbReference type="RefSeq" id="WP_123092151.1">
    <property type="nucleotide sequence ID" value="NZ_CP044548.2"/>
</dbReference>
<dbReference type="GeneID" id="59161745"/>
<dbReference type="KEGG" id="jme:EEW87_011225"/>
<organism evidence="2 3">
    <name type="scientific">Janibacter melonis</name>
    <dbReference type="NCBI Taxonomy" id="262209"/>
    <lineage>
        <taxon>Bacteria</taxon>
        <taxon>Bacillati</taxon>
        <taxon>Actinomycetota</taxon>
        <taxon>Actinomycetes</taxon>
        <taxon>Micrococcales</taxon>
        <taxon>Intrasporangiaceae</taxon>
        <taxon>Janibacter</taxon>
    </lineage>
</organism>
<evidence type="ECO:0000313" key="3">
    <source>
        <dbReference type="Proteomes" id="UP000271708"/>
    </source>
</evidence>
<sequence>MTRTTARRAALVVAAAALVAPVATSAQAAVGAAPTASPGWSVSAHLPTGSPSWRGQDLVLSSPGGTSKTVLGRVGRGERVVDVSADGRRVLTVDRRGGDPRVVAHDTTAGTRSTFAVSKLEQVRYLDAAGSKVVVVRGWEETDRVVEVRSPGGTLVRTLHTPRRGTLDAPSVISTPDGSKVVLNRSGRLRSVDARTGATISTLSGRTGYSACAPTRWWGTSGLVATCSVTSGSLRGTEQVLRVPFVGTSSRVTTTAGGMGIGWMDAWAHPKGTVALSINGCGPATAHRLTAGEPEIALGVPSDHTEVQTVVGDGLYHLASGASCGGPGTVRLARHDLSTGRNTTVLGGGTVSSVAVVDMYQ</sequence>
<dbReference type="SUPFAM" id="SSF82171">
    <property type="entry name" value="DPP6 N-terminal domain-like"/>
    <property type="match status" value="1"/>
</dbReference>
<feature type="chain" id="PRO_5030136330" evidence="1">
    <location>
        <begin position="29"/>
        <end position="361"/>
    </location>
</feature>